<dbReference type="Gene3D" id="1.10.472.10">
    <property type="entry name" value="Cyclin-like"/>
    <property type="match status" value="1"/>
</dbReference>
<feature type="region of interest" description="Disordered" evidence="1">
    <location>
        <begin position="1"/>
        <end position="124"/>
    </location>
</feature>
<feature type="compositionally biased region" description="Acidic residues" evidence="1">
    <location>
        <begin position="455"/>
        <end position="466"/>
    </location>
</feature>
<evidence type="ECO:0000313" key="2">
    <source>
        <dbReference type="EMBL" id="OCB87481.1"/>
    </source>
</evidence>
<dbReference type="EMBL" id="LNZH02000191">
    <property type="protein sequence ID" value="OCB87481.1"/>
    <property type="molecule type" value="Genomic_DNA"/>
</dbReference>
<feature type="compositionally biased region" description="Polar residues" evidence="1">
    <location>
        <begin position="88"/>
        <end position="104"/>
    </location>
</feature>
<dbReference type="AlphaFoldDB" id="A0A9Q5N845"/>
<feature type="region of interest" description="Disordered" evidence="1">
    <location>
        <begin position="376"/>
        <end position="504"/>
    </location>
</feature>
<sequence length="504" mass="54240">MLALAAPPLHDHSPAHTAPVTAGKTPIVRSKAAARRAPSSASLNSAALASSTASSSSFSSSSSLSSTTVVPSSASRSTSSVSHFRSEPSLTAKRQSLSPKSSQPKLADPETSHKNLHSSSSSMLASLPAKDDSISDLQSYPTTDLLRLLASLLNRIATANDGISSAPPHGLHQAGSRQSSGMEHPPIWQSLFTASRVALSTPTSSLTFHARNIPSISLQAYLLRILRYCPTTNEVFLSLLVYFDRMSKISQEATGTRFVIDSYNVHRLVIAGVTVASKFFSDVFYTNSRYARVGGLPQAELNQLELQFLLLNDFRLSIPPDEMQRYWEQLIRFSQAQDAPEGQSIPAAPGPPVSASRPLQSMGAFDAYGGVVVRDNAPCSDPQAPRNATPKRYRSSDVQIVERRVLPDEEEDRDRESSVCSETDTDAETDDEPTIRPAHSCASSDTQSLFSNDASEADVDGDDYGDAELPRDSQRPVPPAHHRWSSAASSVDSSIDGDRLMASP</sequence>
<organism evidence="2 3">
    <name type="scientific">Sanghuangporus baumii</name>
    <name type="common">Phellinus baumii</name>
    <dbReference type="NCBI Taxonomy" id="108892"/>
    <lineage>
        <taxon>Eukaryota</taxon>
        <taxon>Fungi</taxon>
        <taxon>Dikarya</taxon>
        <taxon>Basidiomycota</taxon>
        <taxon>Agaricomycotina</taxon>
        <taxon>Agaricomycetes</taxon>
        <taxon>Hymenochaetales</taxon>
        <taxon>Hymenochaetaceae</taxon>
        <taxon>Sanghuangporus</taxon>
    </lineage>
</organism>
<feature type="region of interest" description="Disordered" evidence="1">
    <location>
        <begin position="338"/>
        <end position="360"/>
    </location>
</feature>
<evidence type="ECO:0000313" key="3">
    <source>
        <dbReference type="Proteomes" id="UP000757232"/>
    </source>
</evidence>
<feature type="compositionally biased region" description="Low complexity" evidence="1">
    <location>
        <begin position="485"/>
        <end position="494"/>
    </location>
</feature>
<feature type="region of interest" description="Disordered" evidence="1">
    <location>
        <begin position="163"/>
        <end position="183"/>
    </location>
</feature>
<accession>A0A9Q5N845</accession>
<dbReference type="Proteomes" id="UP000757232">
    <property type="component" value="Unassembled WGS sequence"/>
</dbReference>
<protein>
    <submittedName>
        <fullName evidence="2">Cyclin-related 2</fullName>
    </submittedName>
</protein>
<dbReference type="PANTHER" id="PTHR15615">
    <property type="match status" value="1"/>
</dbReference>
<keyword evidence="3" id="KW-1185">Reference proteome</keyword>
<reference evidence="2" key="1">
    <citation type="submission" date="2016-06" db="EMBL/GenBank/DDBJ databases">
        <title>Draft Genome sequence of the fungus Inonotus baumii.</title>
        <authorList>
            <person name="Zhu H."/>
            <person name="Lin W."/>
        </authorList>
    </citation>
    <scope>NUCLEOTIDE SEQUENCE</scope>
    <source>
        <strain evidence="2">821</strain>
    </source>
</reference>
<dbReference type="OrthoDB" id="1060854at2759"/>
<dbReference type="GO" id="GO:0000307">
    <property type="term" value="C:cyclin-dependent protein kinase holoenzyme complex"/>
    <property type="evidence" value="ECO:0007669"/>
    <property type="project" value="TreeGrafter"/>
</dbReference>
<dbReference type="InterPro" id="IPR013922">
    <property type="entry name" value="Cyclin_PHO80-like"/>
</dbReference>
<evidence type="ECO:0000256" key="1">
    <source>
        <dbReference type="SAM" id="MobiDB-lite"/>
    </source>
</evidence>
<gene>
    <name evidence="2" type="ORF">A7U60_g5386</name>
</gene>
<proteinExistence type="predicted"/>
<feature type="compositionally biased region" description="Polar residues" evidence="1">
    <location>
        <begin position="441"/>
        <end position="454"/>
    </location>
</feature>
<feature type="compositionally biased region" description="Low complexity" evidence="1">
    <location>
        <begin position="28"/>
        <end position="82"/>
    </location>
</feature>
<dbReference type="CDD" id="cd20558">
    <property type="entry name" value="CYCLIN_ScPCL7-like"/>
    <property type="match status" value="1"/>
</dbReference>
<dbReference type="GO" id="GO:0019901">
    <property type="term" value="F:protein kinase binding"/>
    <property type="evidence" value="ECO:0007669"/>
    <property type="project" value="InterPro"/>
</dbReference>
<name>A0A9Q5N845_SANBA</name>
<feature type="compositionally biased region" description="Acidic residues" evidence="1">
    <location>
        <begin position="423"/>
        <end position="432"/>
    </location>
</feature>
<dbReference type="PANTHER" id="PTHR15615:SF94">
    <property type="entry name" value="PHO85 CYCLIN-6-RELATED"/>
    <property type="match status" value="1"/>
</dbReference>
<dbReference type="Pfam" id="PF08613">
    <property type="entry name" value="Cyclin"/>
    <property type="match status" value="1"/>
</dbReference>
<comment type="caution">
    <text evidence="2">The sequence shown here is derived from an EMBL/GenBank/DDBJ whole genome shotgun (WGS) entry which is preliminary data.</text>
</comment>
<dbReference type="GO" id="GO:0005634">
    <property type="term" value="C:nucleus"/>
    <property type="evidence" value="ECO:0007669"/>
    <property type="project" value="TreeGrafter"/>
</dbReference>
<dbReference type="GO" id="GO:0016538">
    <property type="term" value="F:cyclin-dependent protein serine/threonine kinase regulator activity"/>
    <property type="evidence" value="ECO:0007669"/>
    <property type="project" value="TreeGrafter"/>
</dbReference>